<evidence type="ECO:0000313" key="2">
    <source>
        <dbReference type="Proteomes" id="UP000535491"/>
    </source>
</evidence>
<sequence>MNQLIYTVFVEYRVEQEHWDKFIENIPLIRQKTQAAGRVISHLFLTGSEQPGLVVENIQVADWETYERIRAMRTCETDRPLSQLDLFIKGGRSKIHIWAFKPISEQSQL</sequence>
<organism evidence="1 2">
    <name type="scientific">Paenactinomyces guangxiensis</name>
    <dbReference type="NCBI Taxonomy" id="1490290"/>
    <lineage>
        <taxon>Bacteria</taxon>
        <taxon>Bacillati</taxon>
        <taxon>Bacillota</taxon>
        <taxon>Bacilli</taxon>
        <taxon>Bacillales</taxon>
        <taxon>Thermoactinomycetaceae</taxon>
        <taxon>Paenactinomyces</taxon>
    </lineage>
</organism>
<dbReference type="EMBL" id="JACEIQ010000015">
    <property type="protein sequence ID" value="MBA4495468.1"/>
    <property type="molecule type" value="Genomic_DNA"/>
</dbReference>
<accession>A0A7W2AA14</accession>
<protein>
    <recommendedName>
        <fullName evidence="3">ABM domain-containing protein</fullName>
    </recommendedName>
</protein>
<proteinExistence type="predicted"/>
<comment type="caution">
    <text evidence="1">The sequence shown here is derived from an EMBL/GenBank/DDBJ whole genome shotgun (WGS) entry which is preliminary data.</text>
</comment>
<dbReference type="AlphaFoldDB" id="A0A7W2AA14"/>
<name>A0A7W2AA14_9BACL</name>
<reference evidence="1 2" key="1">
    <citation type="submission" date="2020-07" db="EMBL/GenBank/DDBJ databases">
        <authorList>
            <person name="Feng H."/>
        </authorList>
    </citation>
    <scope>NUCLEOTIDE SEQUENCE [LARGE SCALE GENOMIC DNA]</scope>
    <source>
        <strain evidence="2">s-10</strain>
    </source>
</reference>
<gene>
    <name evidence="1" type="ORF">H1191_14270</name>
</gene>
<dbReference type="RefSeq" id="WP_181752941.1">
    <property type="nucleotide sequence ID" value="NZ_JACEIQ010000015.1"/>
</dbReference>
<evidence type="ECO:0000313" key="1">
    <source>
        <dbReference type="EMBL" id="MBA4495468.1"/>
    </source>
</evidence>
<evidence type="ECO:0008006" key="3">
    <source>
        <dbReference type="Google" id="ProtNLM"/>
    </source>
</evidence>
<dbReference type="Proteomes" id="UP000535491">
    <property type="component" value="Unassembled WGS sequence"/>
</dbReference>
<keyword evidence="2" id="KW-1185">Reference proteome</keyword>